<gene>
    <name evidence="4" type="ORF">B1H58_19445</name>
</gene>
<dbReference type="Gene3D" id="3.40.630.30">
    <property type="match status" value="1"/>
</dbReference>
<dbReference type="CDD" id="cd04301">
    <property type="entry name" value="NAT_SF"/>
    <property type="match status" value="1"/>
</dbReference>
<feature type="domain" description="N-acetyltransferase" evidence="3">
    <location>
        <begin position="1"/>
        <end position="173"/>
    </location>
</feature>
<dbReference type="InterPro" id="IPR016181">
    <property type="entry name" value="Acyl_CoA_acyltransferase"/>
</dbReference>
<dbReference type="SUPFAM" id="SSF55729">
    <property type="entry name" value="Acyl-CoA N-acyltransferases (Nat)"/>
    <property type="match status" value="1"/>
</dbReference>
<evidence type="ECO:0000313" key="5">
    <source>
        <dbReference type="Proteomes" id="UP000192900"/>
    </source>
</evidence>
<dbReference type="InterPro" id="IPR000182">
    <property type="entry name" value="GNAT_dom"/>
</dbReference>
<evidence type="ECO:0000259" key="3">
    <source>
        <dbReference type="PROSITE" id="PS51186"/>
    </source>
</evidence>
<proteinExistence type="predicted"/>
<dbReference type="KEGG" id="palh:B1H58_19445"/>
<keyword evidence="1" id="KW-0808">Transferase</keyword>
<dbReference type="EMBL" id="CP019706">
    <property type="protein sequence ID" value="ARJ44357.1"/>
    <property type="molecule type" value="Genomic_DNA"/>
</dbReference>
<evidence type="ECO:0000256" key="1">
    <source>
        <dbReference type="ARBA" id="ARBA00022679"/>
    </source>
</evidence>
<dbReference type="GO" id="GO:0016747">
    <property type="term" value="F:acyltransferase activity, transferring groups other than amino-acyl groups"/>
    <property type="evidence" value="ECO:0007669"/>
    <property type="project" value="InterPro"/>
</dbReference>
<dbReference type="PROSITE" id="PS51186">
    <property type="entry name" value="GNAT"/>
    <property type="match status" value="1"/>
</dbReference>
<protein>
    <recommendedName>
        <fullName evidence="3">N-acetyltransferase domain-containing protein</fullName>
    </recommendedName>
</protein>
<keyword evidence="5" id="KW-1185">Reference proteome</keyword>
<accession>A0A1W6BBC3</accession>
<evidence type="ECO:0000313" key="4">
    <source>
        <dbReference type="EMBL" id="ARJ44357.1"/>
    </source>
</evidence>
<name>A0A1W6BBC3_9GAMM</name>
<dbReference type="PANTHER" id="PTHR43877:SF2">
    <property type="entry name" value="AMINOALKYLPHOSPHONATE N-ACETYLTRANSFERASE-RELATED"/>
    <property type="match status" value="1"/>
</dbReference>
<dbReference type="InterPro" id="IPR050832">
    <property type="entry name" value="Bact_Acetyltransf"/>
</dbReference>
<dbReference type="AlphaFoldDB" id="A0A1W6BBC3"/>
<dbReference type="Proteomes" id="UP000192900">
    <property type="component" value="Chromosome"/>
</dbReference>
<organism evidence="4 5">
    <name type="scientific">Pantoea alhagi</name>
    <dbReference type="NCBI Taxonomy" id="1891675"/>
    <lineage>
        <taxon>Bacteria</taxon>
        <taxon>Pseudomonadati</taxon>
        <taxon>Pseudomonadota</taxon>
        <taxon>Gammaproteobacteria</taxon>
        <taxon>Enterobacterales</taxon>
        <taxon>Erwiniaceae</taxon>
        <taxon>Pantoea</taxon>
    </lineage>
</organism>
<sequence>MHLEPVCEDDIAAVTALLNQAYRCIGGDGGWTNEGGIIAGNRISEETLRQEIASKPDSSLLLWKMQSKIRGCVWMEPITDSTWYLGSLAIDPLLQNCRYGRKLIAAAEQWCSSRKGNTIRLTVLDVRHTLINWYERRGYTLTGETEPFPVEDTRFGIPINSGLRFVYMKKILNHTR</sequence>
<dbReference type="Pfam" id="PF00583">
    <property type="entry name" value="Acetyltransf_1"/>
    <property type="match status" value="1"/>
</dbReference>
<reference evidence="4 5" key="1">
    <citation type="submission" date="2017-02" db="EMBL/GenBank/DDBJ databases">
        <title>Complete genome sequence of the drought resistance-promoting endophyte Pantoea alhagi LTYR-11Z.</title>
        <authorList>
            <person name="Zhang L."/>
        </authorList>
    </citation>
    <scope>NUCLEOTIDE SEQUENCE [LARGE SCALE GENOMIC DNA]</scope>
    <source>
        <strain evidence="4 5">LTYR-11Z</strain>
    </source>
</reference>
<evidence type="ECO:0000256" key="2">
    <source>
        <dbReference type="ARBA" id="ARBA00023315"/>
    </source>
</evidence>
<dbReference type="PANTHER" id="PTHR43877">
    <property type="entry name" value="AMINOALKYLPHOSPHONATE N-ACETYLTRANSFERASE-RELATED-RELATED"/>
    <property type="match status" value="1"/>
</dbReference>
<keyword evidence="2" id="KW-0012">Acyltransferase</keyword>